<protein>
    <submittedName>
        <fullName evidence="2">Uncharacterized protein</fullName>
    </submittedName>
</protein>
<name>A0AAD7GJI6_MYCRO</name>
<evidence type="ECO:0000313" key="2">
    <source>
        <dbReference type="EMBL" id="KAJ7692058.1"/>
    </source>
</evidence>
<organism evidence="2 3">
    <name type="scientific">Mycena rosella</name>
    <name type="common">Pink bonnet</name>
    <name type="synonym">Agaricus rosellus</name>
    <dbReference type="NCBI Taxonomy" id="1033263"/>
    <lineage>
        <taxon>Eukaryota</taxon>
        <taxon>Fungi</taxon>
        <taxon>Dikarya</taxon>
        <taxon>Basidiomycota</taxon>
        <taxon>Agaricomycotina</taxon>
        <taxon>Agaricomycetes</taxon>
        <taxon>Agaricomycetidae</taxon>
        <taxon>Agaricales</taxon>
        <taxon>Marasmiineae</taxon>
        <taxon>Mycenaceae</taxon>
        <taxon>Mycena</taxon>
    </lineage>
</organism>
<dbReference type="AlphaFoldDB" id="A0AAD7GJI6"/>
<evidence type="ECO:0000256" key="1">
    <source>
        <dbReference type="SAM" id="MobiDB-lite"/>
    </source>
</evidence>
<comment type="caution">
    <text evidence="2">The sequence shown here is derived from an EMBL/GenBank/DDBJ whole genome shotgun (WGS) entry which is preliminary data.</text>
</comment>
<feature type="region of interest" description="Disordered" evidence="1">
    <location>
        <begin position="28"/>
        <end position="47"/>
    </location>
</feature>
<keyword evidence="3" id="KW-1185">Reference proteome</keyword>
<evidence type="ECO:0000313" key="3">
    <source>
        <dbReference type="Proteomes" id="UP001221757"/>
    </source>
</evidence>
<dbReference type="Proteomes" id="UP001221757">
    <property type="component" value="Unassembled WGS sequence"/>
</dbReference>
<reference evidence="2" key="1">
    <citation type="submission" date="2023-03" db="EMBL/GenBank/DDBJ databases">
        <title>Massive genome expansion in bonnet fungi (Mycena s.s.) driven by repeated elements and novel gene families across ecological guilds.</title>
        <authorList>
            <consortium name="Lawrence Berkeley National Laboratory"/>
            <person name="Harder C.B."/>
            <person name="Miyauchi S."/>
            <person name="Viragh M."/>
            <person name="Kuo A."/>
            <person name="Thoen E."/>
            <person name="Andreopoulos B."/>
            <person name="Lu D."/>
            <person name="Skrede I."/>
            <person name="Drula E."/>
            <person name="Henrissat B."/>
            <person name="Morin E."/>
            <person name="Kohler A."/>
            <person name="Barry K."/>
            <person name="LaButti K."/>
            <person name="Morin E."/>
            <person name="Salamov A."/>
            <person name="Lipzen A."/>
            <person name="Mereny Z."/>
            <person name="Hegedus B."/>
            <person name="Baldrian P."/>
            <person name="Stursova M."/>
            <person name="Weitz H."/>
            <person name="Taylor A."/>
            <person name="Grigoriev I.V."/>
            <person name="Nagy L.G."/>
            <person name="Martin F."/>
            <person name="Kauserud H."/>
        </authorList>
    </citation>
    <scope>NUCLEOTIDE SEQUENCE</scope>
    <source>
        <strain evidence="2">CBHHK067</strain>
    </source>
</reference>
<accession>A0AAD7GJI6</accession>
<dbReference type="EMBL" id="JARKIE010000054">
    <property type="protein sequence ID" value="KAJ7692058.1"/>
    <property type="molecule type" value="Genomic_DNA"/>
</dbReference>
<sequence length="101" mass="11333">MFNTEEVAYVSQGIRDPPRLLHQCDAQEGRAPARRRSHLSTNLVTSTQTSVAADGERLYPARKESQGECSPKWISASHSKPVQKAVCRKPRPLNIPIFTYI</sequence>
<proteinExistence type="predicted"/>
<gene>
    <name evidence="2" type="ORF">B0H17DRAFT_546296</name>
</gene>